<gene>
    <name evidence="2" type="ORF">MSL71_2690</name>
</gene>
<dbReference type="Proteomes" id="UP000507962">
    <property type="component" value="Unassembled WGS sequence"/>
</dbReference>
<evidence type="ECO:0000313" key="3">
    <source>
        <dbReference type="Proteomes" id="UP000507962"/>
    </source>
</evidence>
<organism evidence="2 3">
    <name type="scientific">Desulfoluna butyratoxydans</name>
    <dbReference type="NCBI Taxonomy" id="231438"/>
    <lineage>
        <taxon>Bacteria</taxon>
        <taxon>Pseudomonadati</taxon>
        <taxon>Thermodesulfobacteriota</taxon>
        <taxon>Desulfobacteria</taxon>
        <taxon>Desulfobacterales</taxon>
        <taxon>Desulfolunaceae</taxon>
        <taxon>Desulfoluna</taxon>
    </lineage>
</organism>
<name>A0A4V6IKV0_9BACT</name>
<keyword evidence="1" id="KW-0732">Signal</keyword>
<accession>A0A4V6IKV0</accession>
<protein>
    <submittedName>
        <fullName evidence="2">Pilc beta-propeller domain</fullName>
    </submittedName>
</protein>
<keyword evidence="3" id="KW-1185">Reference proteome</keyword>
<evidence type="ECO:0000313" key="2">
    <source>
        <dbReference type="EMBL" id="VFQ42648.1"/>
    </source>
</evidence>
<sequence length="1401" mass="155710">MKKWIMGVVMAGMVSASAWGYDTDVFSECSVAVKPNVLFLIDTSLSMREKDVITDTVAPYDPGFVYKKASADSEDQVEKKIASYKGQMNKKSDKRYYTYPGSDGWIIQAPTLCEKAMTAVETKGFWVGKFKIISGTCDSGLKKIVASGNYINYMKYAEGESEKIPWASASTSYDSSIQYRDYWNDGSEDGYGDYETDKIYVKMGGVREFNSLNNSIDGIDDNEGIYVDNRHNANYGVIECESARTALRTKGWTKSKVWEIFGSSCGGAIKYTLMTGNFLNYLEKERSRRYVGIDALWSVIQDNVLEVRFGVMQFDLNYYWSGLNVAHWKSNGGDISIPCDDNSAIDLRHALYGRYPWEDQASTAVSQYGRPLYFGYEYYGMKDVSKETPLAESLVEAGLYFSGQDSWFNDYDDANPYTSPIQCPDQKNYIVLLTDGAPKDDFSWLDSNGKLITFDSDDFTYRWIYDASKKTFRYYNKKGEEVTDETIGNADNDFEDVICWNSIFDNDDDDDTNDSEDDTPDDSCNASNLKMKWLDDVAYFLKHKDLSAKDDEQHITTHVIGLNLSVNADDLDEDLLADTGENGGGGYILATNKGQIIDALNAVLHTVEASFSFSRAATPINQADMIYSSDDIFVATFTLNSIGRGMGNIQKFKRAGEVVVGQGDTPLFETNGSVDTAVKDYWAVSNGTTTKKDSTDTSIPDQGVASRLYRKINNGLILPDSPSPTDIFNAVKQRRRIYVAYKGGSIWRQGILGDLATDGLGEGAPSLAIKKDDTNNYEGERLAHFLATEVYGYGYEWPLGDIIHSNIVVAQYPKDEIRDYERQSYIFAGANDGLLHCFDSNGEEVWAFVFPDFVDRLRYLSGTSEVSGRWFADGFMTLYYSLVKYDDSGTMVDNDKDSYSYVVRKPEYLVIGERRAGSFYHIIDVSNVNDGVSNVPVYKARVGGTTGWGLSWSKPQLCQVATSGGVEKGFLVAGGYDENQDKLRPGVDKKGRFVALFDFEGDLIKRFPDTGFGSDACIISARIIDHDHERNVNDKRIFSRIYAGDLNGNVYHMSDDLTADFQDKVPNGGWNVGHKLFSAQTFNVVVTENGANHQVDYHQKIFHAPVAGYACDTKMVFFGTGDREHPLYADPGFVDSVYAVPERWSGEALACRDLSQVMVTMKPNPAIVGSGVVLESYSISKNPPKRTTACKEYCSEGAVACSENCLDAYDPERCETECSENCLGADDPATCETACFETCLDAVDPEPCETECSSAYHDCLTRCDEGEVKGWFFNFPCKRYKGNVLVDTPGEKMISEPLVVGNNMIFGTYTPPVVVPADPLDICNPAAECEPGAGRIYVVNTCHNAFSVKSYLIKNNPMPQPALVFDKNTGKVLISTGEGKIIDPEIPVVVPDYWKHSGADL</sequence>
<evidence type="ECO:0000256" key="1">
    <source>
        <dbReference type="SAM" id="SignalP"/>
    </source>
</evidence>
<feature type="chain" id="PRO_5020847823" evidence="1">
    <location>
        <begin position="21"/>
        <end position="1401"/>
    </location>
</feature>
<reference evidence="2 3" key="1">
    <citation type="submission" date="2019-03" db="EMBL/GenBank/DDBJ databases">
        <authorList>
            <person name="Nijsse B."/>
        </authorList>
    </citation>
    <scope>NUCLEOTIDE SEQUENCE [LARGE SCALE GENOMIC DNA]</scope>
    <source>
        <strain evidence="2">Desulfoluna butyratoxydans MSL71</strain>
    </source>
</reference>
<proteinExistence type="predicted"/>
<dbReference type="RefSeq" id="WP_180136878.1">
    <property type="nucleotide sequence ID" value="NZ_CAADHO010000001.1"/>
</dbReference>
<feature type="signal peptide" evidence="1">
    <location>
        <begin position="1"/>
        <end position="20"/>
    </location>
</feature>
<dbReference type="EMBL" id="CAADHO010000001">
    <property type="protein sequence ID" value="VFQ42648.1"/>
    <property type="molecule type" value="Genomic_DNA"/>
</dbReference>